<evidence type="ECO:0000313" key="2">
    <source>
        <dbReference type="Proteomes" id="UP000001301"/>
    </source>
</evidence>
<dbReference type="KEGG" id="btk:pBT9727_0033"/>
<name>Q5LKB1_BACHK</name>
<dbReference type="Proteomes" id="UP000001301">
    <property type="component" value="Plasmid pBT9727"/>
</dbReference>
<gene>
    <name evidence="1" type="ordered locus">pBT9727_0033</name>
</gene>
<dbReference type="PATRIC" id="fig|281309.8.peg.5533"/>
<dbReference type="EMBL" id="CP000047">
    <property type="protein sequence ID" value="AAW31005.1"/>
    <property type="molecule type" value="Genomic_DNA"/>
</dbReference>
<organism evidence="1 2">
    <name type="scientific">Bacillus thuringiensis subsp. konkukian (strain 97-27)</name>
    <dbReference type="NCBI Taxonomy" id="281309"/>
    <lineage>
        <taxon>Bacteria</taxon>
        <taxon>Bacillati</taxon>
        <taxon>Bacillota</taxon>
        <taxon>Bacilli</taxon>
        <taxon>Bacillales</taxon>
        <taxon>Bacillaceae</taxon>
        <taxon>Bacillus</taxon>
        <taxon>Bacillus cereus group</taxon>
    </lineage>
</organism>
<protein>
    <submittedName>
        <fullName evidence="1">Uncharacterized protein</fullName>
    </submittedName>
</protein>
<dbReference type="AlphaFoldDB" id="Q5LKB1"/>
<proteinExistence type="predicted"/>
<reference evidence="1 2" key="1">
    <citation type="journal article" date="2006" name="J. Bacteriol.">
        <title>Pathogenomic sequence analysis of Bacillus cereus and Bacillus thuringiensis isolates closely related to Bacillus anthracis.</title>
        <authorList>
            <person name="Han C.S."/>
            <person name="Xie G."/>
            <person name="Challacombe J.F."/>
            <person name="Altherr M.R."/>
            <person name="Bhotika S.S."/>
            <person name="Brown N."/>
            <person name="Bruce D."/>
            <person name="Campbell C.S."/>
            <person name="Campbell M.L."/>
            <person name="Chen J."/>
            <person name="Chertkov O."/>
            <person name="Cleland C."/>
            <person name="Dimitrijevic M."/>
            <person name="Doggett N.A."/>
            <person name="Fawcett J.J."/>
            <person name="Glavina T."/>
            <person name="Goodwin L.A."/>
            <person name="Green L.D."/>
            <person name="Hill K.K."/>
            <person name="Hitchcock P."/>
            <person name="Jackson P.J."/>
            <person name="Keim P."/>
            <person name="Kewalramani A.R."/>
            <person name="Longmire J."/>
            <person name="Lucas S."/>
            <person name="Malfatti S."/>
            <person name="McMurry K."/>
            <person name="Meincke L.J."/>
            <person name="Misra M."/>
            <person name="Moseman B.L."/>
            <person name="Mundt M."/>
            <person name="Munk A.C."/>
            <person name="Okinaka R.T."/>
            <person name="Parson-Quintana B."/>
            <person name="Reilly L.P."/>
            <person name="Richardson P."/>
            <person name="Robinson D.L."/>
            <person name="Rubin E."/>
            <person name="Saunders E."/>
            <person name="Tapia R."/>
            <person name="Tesmer J.G."/>
            <person name="Thayer N."/>
            <person name="Thompson L.S."/>
            <person name="Tice H."/>
            <person name="Ticknor L.O."/>
            <person name="Wills P.L."/>
            <person name="Brettin T.S."/>
            <person name="Gilna P."/>
        </authorList>
    </citation>
    <scope>NUCLEOTIDE SEQUENCE [LARGE SCALE GENOMIC DNA]</scope>
    <source>
        <strain evidence="1 2">97-27</strain>
        <plasmid evidence="2">pBT9727</plasmid>
    </source>
</reference>
<geneLocation type="plasmid" evidence="1 2">
    <name>pBT9727</name>
</geneLocation>
<dbReference type="HOGENOM" id="CLU_2646803_0_0_9"/>
<keyword evidence="1" id="KW-0614">Plasmid</keyword>
<sequence length="85" mass="9947">MEVKVMSIVATFHFVSGLRRSTIVNAESEEKASIIINTKFFQGVGHAIFELMRKENKDEFEENGDKVEQFEVFRDHVMFIDYEVQ</sequence>
<accession>Q5LKB1</accession>
<evidence type="ECO:0000313" key="1">
    <source>
        <dbReference type="EMBL" id="AAW31005.1"/>
    </source>
</evidence>